<organism evidence="1">
    <name type="scientific">Nymphaea colorata</name>
    <name type="common">pocket water lily</name>
    <dbReference type="NCBI Taxonomy" id="210225"/>
    <lineage>
        <taxon>Eukaryota</taxon>
        <taxon>Viridiplantae</taxon>
        <taxon>Streptophyta</taxon>
        <taxon>Embryophyta</taxon>
        <taxon>Tracheophyta</taxon>
        <taxon>Spermatophyta</taxon>
        <taxon>Magnoliopsida</taxon>
        <taxon>Nymphaeales</taxon>
        <taxon>Nymphaeaceae</taxon>
        <taxon>Nymphaea</taxon>
    </lineage>
</organism>
<name>A0A5K0XEZ7_9MAGN</name>
<gene>
    <name evidence="1" type="ORF">NYM_LOCUS3947</name>
</gene>
<dbReference type="AlphaFoldDB" id="A0A5K0XEZ7"/>
<proteinExistence type="predicted"/>
<dbReference type="Gramene" id="NC10G0043040.1">
    <property type="protein sequence ID" value="NC10G0043040.1:cds"/>
    <property type="gene ID" value="NC10G0043040"/>
</dbReference>
<protein>
    <submittedName>
        <fullName evidence="1">Uncharacterized protein</fullName>
    </submittedName>
</protein>
<sequence>MGREREIRIIDSPDGEEGIAVQVPRLDAALVVFEDDLHKVTVRALQDGRAQGQRSGRRDVAGIVHDGCIVVYLLPHAKVLGQLQWSGRPDVGYAVNAVPELPVGVLASGVKDLDGAGDVDLAVVVGALGVWPGRACRQVPPEGAELVERPSNADRSRWQHLRGRLFGVRVADQRRGVQHVLGEPGGSNHEVVAGLLVGGDEHGVALTQMHVQRVVYVLNRVRPFYLHELHSVALHPDIEGRFHADIADPVSVRLPCFHAEHDAFGFSLAGLSINENSIGLPDGLTDLQRPP</sequence>
<dbReference type="EMBL" id="LR721775">
    <property type="protein sequence ID" value="VVV63403.1"/>
    <property type="molecule type" value="Genomic_DNA"/>
</dbReference>
<reference evidence="1" key="1">
    <citation type="submission" date="2019-09" db="EMBL/GenBank/DDBJ databases">
        <authorList>
            <person name="Zhang L."/>
        </authorList>
    </citation>
    <scope>NUCLEOTIDE SEQUENCE</scope>
</reference>
<evidence type="ECO:0000313" key="1">
    <source>
        <dbReference type="EMBL" id="VVV63403.1"/>
    </source>
</evidence>
<accession>A0A5K0XEZ7</accession>